<dbReference type="InterPro" id="IPR013025">
    <property type="entry name" value="Ribosomal_uL23-like"/>
</dbReference>
<dbReference type="FunFam" id="3.30.70.330:FF:000001">
    <property type="entry name" value="50S ribosomal protein L23"/>
    <property type="match status" value="1"/>
</dbReference>
<keyword evidence="2 6" id="KW-0699">rRNA-binding</keyword>
<dbReference type="NCBIfam" id="NF004363">
    <property type="entry name" value="PRK05738.2-4"/>
    <property type="match status" value="1"/>
</dbReference>
<evidence type="ECO:0000256" key="6">
    <source>
        <dbReference type="HAMAP-Rule" id="MF_01369"/>
    </source>
</evidence>
<comment type="function">
    <text evidence="6">One of the early assembly proteins it binds 23S rRNA. One of the proteins that surrounds the polypeptide exit tunnel on the outside of the ribosome. Forms the main docking site for trigger factor binding to the ribosome.</text>
</comment>
<dbReference type="InterPro" id="IPR012677">
    <property type="entry name" value="Nucleotide-bd_a/b_plait_sf"/>
</dbReference>
<dbReference type="RefSeq" id="WP_083343525.1">
    <property type="nucleotide sequence ID" value="NZ_LT629690.1"/>
</dbReference>
<dbReference type="GO" id="GO:0006412">
    <property type="term" value="P:translation"/>
    <property type="evidence" value="ECO:0007669"/>
    <property type="project" value="UniProtKB-UniRule"/>
</dbReference>
<reference evidence="7 8" key="1">
    <citation type="submission" date="2016-10" db="EMBL/GenBank/DDBJ databases">
        <authorList>
            <person name="de Groot N.N."/>
        </authorList>
    </citation>
    <scope>NUCLEOTIDE SEQUENCE [LARGE SCALE GENOMIC DNA]</scope>
    <source>
        <strain evidence="7 8">GAS232</strain>
    </source>
</reference>
<dbReference type="NCBIfam" id="NF004366">
    <property type="entry name" value="PRK05738.3-2"/>
    <property type="match status" value="1"/>
</dbReference>
<protein>
    <recommendedName>
        <fullName evidence="6">Large ribosomal subunit protein uL23</fullName>
    </recommendedName>
</protein>
<comment type="subunit">
    <text evidence="6">Part of the 50S ribosomal subunit. Contacts protein L29, and trigger factor when it is bound to the ribosome.</text>
</comment>
<gene>
    <name evidence="6" type="primary">rplW</name>
    <name evidence="7" type="ORF">SAMN05444167_0226</name>
</gene>
<dbReference type="Proteomes" id="UP000182427">
    <property type="component" value="Chromosome I"/>
</dbReference>
<keyword evidence="3 6" id="KW-0694">RNA-binding</keyword>
<evidence type="ECO:0000313" key="8">
    <source>
        <dbReference type="Proteomes" id="UP000182427"/>
    </source>
</evidence>
<proteinExistence type="inferred from homology"/>
<evidence type="ECO:0000256" key="3">
    <source>
        <dbReference type="ARBA" id="ARBA00022884"/>
    </source>
</evidence>
<comment type="similarity">
    <text evidence="1 6">Belongs to the universal ribosomal protein uL23 family.</text>
</comment>
<sequence length="97" mass="10905">MATVYTTIRRPLITEKGMIAKETEGTLVFEVAAGATKNEVKHAVESLFKVKVAAVRTANYLGKERRRGRFTGFKPDWKKAYVRLVPGSKMPEYVNSL</sequence>
<evidence type="ECO:0000313" key="7">
    <source>
        <dbReference type="EMBL" id="SDE71244.1"/>
    </source>
</evidence>
<dbReference type="OrthoDB" id="9793353at2"/>
<dbReference type="HAMAP" id="MF_01369_B">
    <property type="entry name" value="Ribosomal_uL23_B"/>
    <property type="match status" value="1"/>
</dbReference>
<evidence type="ECO:0000256" key="2">
    <source>
        <dbReference type="ARBA" id="ARBA00022730"/>
    </source>
</evidence>
<dbReference type="NCBIfam" id="NF004359">
    <property type="entry name" value="PRK05738.1-3"/>
    <property type="match status" value="1"/>
</dbReference>
<name>A0A1G7F5Q7_9BACT</name>
<evidence type="ECO:0000256" key="4">
    <source>
        <dbReference type="ARBA" id="ARBA00022980"/>
    </source>
</evidence>
<keyword evidence="8" id="KW-1185">Reference proteome</keyword>
<organism evidence="7 8">
    <name type="scientific">Terriglobus roseus</name>
    <dbReference type="NCBI Taxonomy" id="392734"/>
    <lineage>
        <taxon>Bacteria</taxon>
        <taxon>Pseudomonadati</taxon>
        <taxon>Acidobacteriota</taxon>
        <taxon>Terriglobia</taxon>
        <taxon>Terriglobales</taxon>
        <taxon>Acidobacteriaceae</taxon>
        <taxon>Terriglobus</taxon>
    </lineage>
</organism>
<keyword evidence="4 6" id="KW-0689">Ribosomal protein</keyword>
<dbReference type="EMBL" id="LT629690">
    <property type="protein sequence ID" value="SDE71244.1"/>
    <property type="molecule type" value="Genomic_DNA"/>
</dbReference>
<dbReference type="SUPFAM" id="SSF54189">
    <property type="entry name" value="Ribosomal proteins S24e, L23 and L15e"/>
    <property type="match status" value="1"/>
</dbReference>
<dbReference type="Gene3D" id="3.30.70.330">
    <property type="match status" value="1"/>
</dbReference>
<keyword evidence="5 6" id="KW-0687">Ribonucleoprotein</keyword>
<dbReference type="GO" id="GO:0019843">
    <property type="term" value="F:rRNA binding"/>
    <property type="evidence" value="ECO:0007669"/>
    <property type="project" value="UniProtKB-UniRule"/>
</dbReference>
<evidence type="ECO:0000256" key="5">
    <source>
        <dbReference type="ARBA" id="ARBA00023274"/>
    </source>
</evidence>
<dbReference type="PANTHER" id="PTHR11620">
    <property type="entry name" value="60S RIBOSOMAL PROTEIN L23A"/>
    <property type="match status" value="1"/>
</dbReference>
<dbReference type="GO" id="GO:0005840">
    <property type="term" value="C:ribosome"/>
    <property type="evidence" value="ECO:0007669"/>
    <property type="project" value="UniProtKB-KW"/>
</dbReference>
<dbReference type="GO" id="GO:0003735">
    <property type="term" value="F:structural constituent of ribosome"/>
    <property type="evidence" value="ECO:0007669"/>
    <property type="project" value="InterPro"/>
</dbReference>
<dbReference type="GO" id="GO:1990904">
    <property type="term" value="C:ribonucleoprotein complex"/>
    <property type="evidence" value="ECO:0007669"/>
    <property type="project" value="UniProtKB-KW"/>
</dbReference>
<dbReference type="InterPro" id="IPR012678">
    <property type="entry name" value="Ribosomal_uL23/eL15/eS24_sf"/>
</dbReference>
<evidence type="ECO:0000256" key="1">
    <source>
        <dbReference type="ARBA" id="ARBA00006700"/>
    </source>
</evidence>
<dbReference type="Pfam" id="PF00276">
    <property type="entry name" value="Ribosomal_L23"/>
    <property type="match status" value="1"/>
</dbReference>
<accession>A0A1G7F5Q7</accession>
<dbReference type="AlphaFoldDB" id="A0A1G7F5Q7"/>